<dbReference type="InterPro" id="IPR029068">
    <property type="entry name" value="Glyas_Bleomycin-R_OHBP_Dase"/>
</dbReference>
<evidence type="ECO:0000313" key="2">
    <source>
        <dbReference type="EMBL" id="GGB86621.1"/>
    </source>
</evidence>
<dbReference type="Proteomes" id="UP000629025">
    <property type="component" value="Unassembled WGS sequence"/>
</dbReference>
<dbReference type="RefSeq" id="WP_188746086.1">
    <property type="nucleotide sequence ID" value="NZ_BMIJ01000002.1"/>
</dbReference>
<keyword evidence="3" id="KW-1185">Reference proteome</keyword>
<comment type="caution">
    <text evidence="2">The sequence shown here is derived from an EMBL/GenBank/DDBJ whole genome shotgun (WGS) entry which is preliminary data.</text>
</comment>
<evidence type="ECO:0000313" key="3">
    <source>
        <dbReference type="Proteomes" id="UP000629025"/>
    </source>
</evidence>
<dbReference type="EMBL" id="BMIJ01000002">
    <property type="protein sequence ID" value="GGB86621.1"/>
    <property type="molecule type" value="Genomic_DNA"/>
</dbReference>
<dbReference type="Gene3D" id="3.10.180.10">
    <property type="entry name" value="2,3-Dihydroxybiphenyl 1,2-Dioxygenase, domain 1"/>
    <property type="match status" value="1"/>
</dbReference>
<dbReference type="InterPro" id="IPR025870">
    <property type="entry name" value="Glyoxalase-like_dom"/>
</dbReference>
<accession>A0ABQ1K359</accession>
<gene>
    <name evidence="2" type="ORF">GCM10011352_10650</name>
</gene>
<feature type="domain" description="Glyoxalase-like" evidence="1">
    <location>
        <begin position="3"/>
        <end position="108"/>
    </location>
</feature>
<protein>
    <recommendedName>
        <fullName evidence="1">Glyoxalase-like domain-containing protein</fullName>
    </recommendedName>
</protein>
<dbReference type="Pfam" id="PF13468">
    <property type="entry name" value="Glyoxalase_3"/>
    <property type="match status" value="1"/>
</dbReference>
<sequence>MEIDHIFLCVKPGAPEADELIKLGLIEGVPNTHPGQGTANRRFFFRNFFIELLYLTDEREARSELTRPTQLYERLSAQDGTVSPLGICFRPGQGEAREVPFHSWGYRPRYLPEGLQVDVGMAPITEPMWFYLSFASRPDRAAAERRQPLEHAVGFKEVTTLKVCMPADDYSNPATQASTVEGFEIAKAQEHRVEIAFDNGSSGKCRDFRPVLPLVFKW</sequence>
<evidence type="ECO:0000259" key="1">
    <source>
        <dbReference type="Pfam" id="PF13468"/>
    </source>
</evidence>
<reference evidence="3" key="1">
    <citation type="journal article" date="2019" name="Int. J. Syst. Evol. Microbiol.">
        <title>The Global Catalogue of Microorganisms (GCM) 10K type strain sequencing project: providing services to taxonomists for standard genome sequencing and annotation.</title>
        <authorList>
            <consortium name="The Broad Institute Genomics Platform"/>
            <consortium name="The Broad Institute Genome Sequencing Center for Infectious Disease"/>
            <person name="Wu L."/>
            <person name="Ma J."/>
        </authorList>
    </citation>
    <scope>NUCLEOTIDE SEQUENCE [LARGE SCALE GENOMIC DNA]</scope>
    <source>
        <strain evidence="3">CGMCC 1.15341</strain>
    </source>
</reference>
<organism evidence="2 3">
    <name type="scientific">Marinobacterium zhoushanense</name>
    <dbReference type="NCBI Taxonomy" id="1679163"/>
    <lineage>
        <taxon>Bacteria</taxon>
        <taxon>Pseudomonadati</taxon>
        <taxon>Pseudomonadota</taxon>
        <taxon>Gammaproteobacteria</taxon>
        <taxon>Oceanospirillales</taxon>
        <taxon>Oceanospirillaceae</taxon>
        <taxon>Marinobacterium</taxon>
    </lineage>
</organism>
<name>A0ABQ1K359_9GAMM</name>
<proteinExistence type="predicted"/>